<keyword evidence="2" id="KW-1185">Reference proteome</keyword>
<proteinExistence type="predicted"/>
<protein>
    <submittedName>
        <fullName evidence="1">Uncharacterized protein</fullName>
    </submittedName>
</protein>
<gene>
    <name evidence="1" type="ORF">L798_09621</name>
</gene>
<organism evidence="1 2">
    <name type="scientific">Zootermopsis nevadensis</name>
    <name type="common">Dampwood termite</name>
    <dbReference type="NCBI Taxonomy" id="136037"/>
    <lineage>
        <taxon>Eukaryota</taxon>
        <taxon>Metazoa</taxon>
        <taxon>Ecdysozoa</taxon>
        <taxon>Arthropoda</taxon>
        <taxon>Hexapoda</taxon>
        <taxon>Insecta</taxon>
        <taxon>Pterygota</taxon>
        <taxon>Neoptera</taxon>
        <taxon>Polyneoptera</taxon>
        <taxon>Dictyoptera</taxon>
        <taxon>Blattodea</taxon>
        <taxon>Blattoidea</taxon>
        <taxon>Termitoidae</taxon>
        <taxon>Termopsidae</taxon>
        <taxon>Zootermopsis</taxon>
    </lineage>
</organism>
<dbReference type="InParanoid" id="A0A067R048"/>
<dbReference type="AlphaFoldDB" id="A0A067R048"/>
<dbReference type="Proteomes" id="UP000027135">
    <property type="component" value="Unassembled WGS sequence"/>
</dbReference>
<name>A0A067R048_ZOONE</name>
<reference evidence="1 2" key="1">
    <citation type="journal article" date="2014" name="Nat. Commun.">
        <title>Molecular traces of alternative social organization in a termite genome.</title>
        <authorList>
            <person name="Terrapon N."/>
            <person name="Li C."/>
            <person name="Robertson H.M."/>
            <person name="Ji L."/>
            <person name="Meng X."/>
            <person name="Booth W."/>
            <person name="Chen Z."/>
            <person name="Childers C.P."/>
            <person name="Glastad K.M."/>
            <person name="Gokhale K."/>
            <person name="Gowin J."/>
            <person name="Gronenberg W."/>
            <person name="Hermansen R.A."/>
            <person name="Hu H."/>
            <person name="Hunt B.G."/>
            <person name="Huylmans A.K."/>
            <person name="Khalil S.M."/>
            <person name="Mitchell R.D."/>
            <person name="Munoz-Torres M.C."/>
            <person name="Mustard J.A."/>
            <person name="Pan H."/>
            <person name="Reese J.T."/>
            <person name="Scharf M.E."/>
            <person name="Sun F."/>
            <person name="Vogel H."/>
            <person name="Xiao J."/>
            <person name="Yang W."/>
            <person name="Yang Z."/>
            <person name="Yang Z."/>
            <person name="Zhou J."/>
            <person name="Zhu J."/>
            <person name="Brent C.S."/>
            <person name="Elsik C.G."/>
            <person name="Goodisman M.A."/>
            <person name="Liberles D.A."/>
            <person name="Roe R.M."/>
            <person name="Vargo E.L."/>
            <person name="Vilcinskas A."/>
            <person name="Wang J."/>
            <person name="Bornberg-Bauer E."/>
            <person name="Korb J."/>
            <person name="Zhang G."/>
            <person name="Liebig J."/>
        </authorList>
    </citation>
    <scope>NUCLEOTIDE SEQUENCE [LARGE SCALE GENOMIC DNA]</scope>
    <source>
        <tissue evidence="1">Whole organism</tissue>
    </source>
</reference>
<accession>A0A067R048</accession>
<dbReference type="OrthoDB" id="8193587at2759"/>
<dbReference type="EMBL" id="KK852804">
    <property type="protein sequence ID" value="KDR16205.1"/>
    <property type="molecule type" value="Genomic_DNA"/>
</dbReference>
<sequence length="483" mass="53849">MDKNNEEKISTNTKLAIHQAVPGYTARVKISDISSDKSKSSETKLSRVVHSIASESSHVCILTPVDTNVLRSPNSSYNMNNVLTYVIIPNHVGNNSESPKNVNESSESCYETNASPEVIALEDASPDVIALEDVSPNVIALEDDSPNVIALDDADSKSAAVQEHVFNVSQDSTFNFVAALLQDNISPFQSEDNEVWYNNMQQTITTISCVVEQIFSTSSEGILITLPCTPGFEKEKVGPADRATVKLGSTSFFGLSDGCVLEKKFNVIFHQLSMGFLSNSSKESDIKKFICDAMHVLMEVMPVEYAFTLICNCSLCWFLYMCAKVVYRDSPEESHKLNWSGSPISSYRCLAMRKIFITDLKSVADVSYDRSVNSSFSLQLRFTRSSQKRRLCKQSEHFQSAKRNSMGSDLNNVSKIAVRTGVNASASSSSFNNIRTGHLVKNTRFKFKAFPRFQNPEEDLYVFNPVRQFKGNTYTRRKNSVVR</sequence>
<evidence type="ECO:0000313" key="1">
    <source>
        <dbReference type="EMBL" id="KDR16205.1"/>
    </source>
</evidence>
<evidence type="ECO:0000313" key="2">
    <source>
        <dbReference type="Proteomes" id="UP000027135"/>
    </source>
</evidence>